<sequence length="484" mass="52221">MSAYSWYTRSSLSSRELIAAIASSIGVILRKLWRVEVGVNPFLVAIVLFALGSGVAGGAYHPAMLIGGRPVQGLGAAGLYVLSDILICDLVPPRHRGPYLSAVMTTAGIGSTIGPVVGGVIAEHNWRWVFYLNVPISFLGFVVMLTLLKVKHNRSASWSYALARIDYLGAIIFIPSLISSLYGLITGGIQHSWSSWRVVLPIVLGICGWILYHVQQATPSLCASPSTPPHLFTNRSHSILMYIVAFFLPLYFQSAKLISPLMSGVYYLPFALAIIPFAGFSGWALSRWGKYIPLHYAGFAMLSIGMGLFSMLDDTSSRAAWIGFQIFPSAGIALIYTATLPSTLAALEEKDVAVATATCSFLRTFGFSWGVAMAGIVFNAHVDARLGTVSDEGLREALRNGAAYAFAGNEGGLRDPKDPIAVKQVLGVYAKALRSVWLVAMAVALLGFVCVPVERSIELKRDHTTEYGLVEKETKTNQVTSGTE</sequence>
<proteinExistence type="predicted"/>
<feature type="transmembrane region" description="Helical" evidence="7">
    <location>
        <begin position="168"/>
        <end position="189"/>
    </location>
</feature>
<gene>
    <name evidence="9" type="ORF">BDV95DRAFT_627965</name>
</gene>
<reference evidence="9 10" key="1">
    <citation type="submission" date="2020-01" db="EMBL/GenBank/DDBJ databases">
        <authorList>
            <consortium name="DOE Joint Genome Institute"/>
            <person name="Haridas S."/>
            <person name="Albert R."/>
            <person name="Binder M."/>
            <person name="Bloem J."/>
            <person name="Labutti K."/>
            <person name="Salamov A."/>
            <person name="Andreopoulos B."/>
            <person name="Baker S.E."/>
            <person name="Barry K."/>
            <person name="Bills G."/>
            <person name="Bluhm B.H."/>
            <person name="Cannon C."/>
            <person name="Castanera R."/>
            <person name="Culley D.E."/>
            <person name="Daum C."/>
            <person name="Ezra D."/>
            <person name="Gonzalez J.B."/>
            <person name="Henrissat B."/>
            <person name="Kuo A."/>
            <person name="Liang C."/>
            <person name="Lipzen A."/>
            <person name="Lutzoni F."/>
            <person name="Magnuson J."/>
            <person name="Mondo S."/>
            <person name="Nolan M."/>
            <person name="Ohm R."/>
            <person name="Pangilinan J."/>
            <person name="Park H.-J.H."/>
            <person name="Ramirez L."/>
            <person name="Alfaro M."/>
            <person name="Sun H."/>
            <person name="Tritt A."/>
            <person name="Yoshinaga Y."/>
            <person name="Zwiers L.-H.L."/>
            <person name="Turgeon B.G."/>
            <person name="Goodwin S.B."/>
            <person name="Spatafora J.W."/>
            <person name="Crous P.W."/>
            <person name="Grigoriev I.V."/>
        </authorList>
    </citation>
    <scope>NUCLEOTIDE SEQUENCE [LARGE SCALE GENOMIC DNA]</scope>
    <source>
        <strain evidence="9 10">CBS 611.86</strain>
    </source>
</reference>
<feature type="domain" description="Major facilitator superfamily (MFS) profile" evidence="8">
    <location>
        <begin position="1"/>
        <end position="455"/>
    </location>
</feature>
<dbReference type="Pfam" id="PF07690">
    <property type="entry name" value="MFS_1"/>
    <property type="match status" value="1"/>
</dbReference>
<feature type="transmembrane region" description="Helical" evidence="7">
    <location>
        <begin position="264"/>
        <end position="285"/>
    </location>
</feature>
<keyword evidence="6" id="KW-0325">Glycoprotein</keyword>
<accession>A0A7C8I8D5</accession>
<protein>
    <submittedName>
        <fullName evidence="9">Major facilitator superfamily domain-containing protein</fullName>
    </submittedName>
</protein>
<feature type="transmembrane region" description="Helical" evidence="7">
    <location>
        <begin position="41"/>
        <end position="61"/>
    </location>
</feature>
<keyword evidence="10" id="KW-1185">Reference proteome</keyword>
<dbReference type="PRINTS" id="PR01036">
    <property type="entry name" value="TCRTETB"/>
</dbReference>
<dbReference type="Gene3D" id="1.20.1720.10">
    <property type="entry name" value="Multidrug resistance protein D"/>
    <property type="match status" value="1"/>
</dbReference>
<evidence type="ECO:0000256" key="5">
    <source>
        <dbReference type="ARBA" id="ARBA00023136"/>
    </source>
</evidence>
<evidence type="ECO:0000256" key="6">
    <source>
        <dbReference type="ARBA" id="ARBA00023180"/>
    </source>
</evidence>
<dbReference type="PANTHER" id="PTHR23501">
    <property type="entry name" value="MAJOR FACILITATOR SUPERFAMILY"/>
    <property type="match status" value="1"/>
</dbReference>
<evidence type="ECO:0000313" key="10">
    <source>
        <dbReference type="Proteomes" id="UP000481861"/>
    </source>
</evidence>
<dbReference type="FunFam" id="1.20.1250.20:FF:000484">
    <property type="entry name" value="MFS general substrate transporter"/>
    <property type="match status" value="1"/>
</dbReference>
<keyword evidence="5 7" id="KW-0472">Membrane</keyword>
<dbReference type="InterPro" id="IPR020846">
    <property type="entry name" value="MFS_dom"/>
</dbReference>
<evidence type="ECO:0000256" key="2">
    <source>
        <dbReference type="ARBA" id="ARBA00022448"/>
    </source>
</evidence>
<organism evidence="9 10">
    <name type="scientific">Massariosphaeria phaeospora</name>
    <dbReference type="NCBI Taxonomy" id="100035"/>
    <lineage>
        <taxon>Eukaryota</taxon>
        <taxon>Fungi</taxon>
        <taxon>Dikarya</taxon>
        <taxon>Ascomycota</taxon>
        <taxon>Pezizomycotina</taxon>
        <taxon>Dothideomycetes</taxon>
        <taxon>Pleosporomycetidae</taxon>
        <taxon>Pleosporales</taxon>
        <taxon>Pleosporales incertae sedis</taxon>
        <taxon>Massariosphaeria</taxon>
    </lineage>
</organism>
<comment type="subcellular location">
    <subcellularLocation>
        <location evidence="1">Membrane</location>
        <topology evidence="1">Multi-pass membrane protein</topology>
    </subcellularLocation>
</comment>
<evidence type="ECO:0000313" key="9">
    <source>
        <dbReference type="EMBL" id="KAF2873254.1"/>
    </source>
</evidence>
<evidence type="ECO:0000256" key="1">
    <source>
        <dbReference type="ARBA" id="ARBA00004141"/>
    </source>
</evidence>
<feature type="transmembrane region" description="Helical" evidence="7">
    <location>
        <begin position="292"/>
        <end position="312"/>
    </location>
</feature>
<keyword evidence="2" id="KW-0813">Transport</keyword>
<evidence type="ECO:0000256" key="3">
    <source>
        <dbReference type="ARBA" id="ARBA00022692"/>
    </source>
</evidence>
<dbReference type="OrthoDB" id="10021397at2759"/>
<feature type="transmembrane region" description="Helical" evidence="7">
    <location>
        <begin position="435"/>
        <end position="453"/>
    </location>
</feature>
<dbReference type="Proteomes" id="UP000481861">
    <property type="component" value="Unassembled WGS sequence"/>
</dbReference>
<feature type="transmembrane region" description="Helical" evidence="7">
    <location>
        <begin position="195"/>
        <end position="214"/>
    </location>
</feature>
<evidence type="ECO:0000259" key="8">
    <source>
        <dbReference type="PROSITE" id="PS50850"/>
    </source>
</evidence>
<feature type="transmembrane region" description="Helical" evidence="7">
    <location>
        <begin position="318"/>
        <end position="340"/>
    </location>
</feature>
<dbReference type="SUPFAM" id="SSF103473">
    <property type="entry name" value="MFS general substrate transporter"/>
    <property type="match status" value="1"/>
</dbReference>
<dbReference type="Gene3D" id="1.20.1250.20">
    <property type="entry name" value="MFS general substrate transporter like domains"/>
    <property type="match status" value="1"/>
</dbReference>
<dbReference type="InterPro" id="IPR011701">
    <property type="entry name" value="MFS"/>
</dbReference>
<name>A0A7C8I8D5_9PLEO</name>
<feature type="transmembrane region" description="Helical" evidence="7">
    <location>
        <begin position="128"/>
        <end position="148"/>
    </location>
</feature>
<dbReference type="GO" id="GO:0005886">
    <property type="term" value="C:plasma membrane"/>
    <property type="evidence" value="ECO:0007669"/>
    <property type="project" value="TreeGrafter"/>
</dbReference>
<dbReference type="PROSITE" id="PS50850">
    <property type="entry name" value="MFS"/>
    <property type="match status" value="1"/>
</dbReference>
<feature type="transmembrane region" description="Helical" evidence="7">
    <location>
        <begin position="235"/>
        <end position="252"/>
    </location>
</feature>
<comment type="caution">
    <text evidence="9">The sequence shown here is derived from an EMBL/GenBank/DDBJ whole genome shotgun (WGS) entry which is preliminary data.</text>
</comment>
<feature type="transmembrane region" description="Helical" evidence="7">
    <location>
        <begin position="73"/>
        <end position="92"/>
    </location>
</feature>
<dbReference type="EMBL" id="JAADJZ010000008">
    <property type="protein sequence ID" value="KAF2873254.1"/>
    <property type="molecule type" value="Genomic_DNA"/>
</dbReference>
<evidence type="ECO:0000256" key="7">
    <source>
        <dbReference type="SAM" id="Phobius"/>
    </source>
</evidence>
<keyword evidence="4 7" id="KW-1133">Transmembrane helix</keyword>
<dbReference type="AlphaFoldDB" id="A0A7C8I8D5"/>
<feature type="transmembrane region" description="Helical" evidence="7">
    <location>
        <begin position="99"/>
        <end position="122"/>
    </location>
</feature>
<dbReference type="PANTHER" id="PTHR23501:SF187">
    <property type="entry name" value="MAJOR FACILITATOR SUPERFAMILY (MFS) PROFILE DOMAIN-CONTAINING PROTEIN"/>
    <property type="match status" value="1"/>
</dbReference>
<feature type="transmembrane region" description="Helical" evidence="7">
    <location>
        <begin position="352"/>
        <end position="378"/>
    </location>
</feature>
<evidence type="ECO:0000256" key="4">
    <source>
        <dbReference type="ARBA" id="ARBA00022989"/>
    </source>
</evidence>
<dbReference type="GO" id="GO:0022857">
    <property type="term" value="F:transmembrane transporter activity"/>
    <property type="evidence" value="ECO:0007669"/>
    <property type="project" value="InterPro"/>
</dbReference>
<dbReference type="InterPro" id="IPR036259">
    <property type="entry name" value="MFS_trans_sf"/>
</dbReference>
<keyword evidence="3 7" id="KW-0812">Transmembrane</keyword>